<dbReference type="Proteomes" id="UP000235965">
    <property type="component" value="Unassembled WGS sequence"/>
</dbReference>
<gene>
    <name evidence="2" type="ORF">B7P43_G08548</name>
</gene>
<feature type="region of interest" description="Disordered" evidence="1">
    <location>
        <begin position="261"/>
        <end position="282"/>
    </location>
</feature>
<feature type="region of interest" description="Disordered" evidence="1">
    <location>
        <begin position="497"/>
        <end position="725"/>
    </location>
</feature>
<feature type="compositionally biased region" description="Low complexity" evidence="1">
    <location>
        <begin position="328"/>
        <end position="365"/>
    </location>
</feature>
<evidence type="ECO:0000313" key="3">
    <source>
        <dbReference type="Proteomes" id="UP000235965"/>
    </source>
</evidence>
<dbReference type="EMBL" id="NEVH01015305">
    <property type="protein sequence ID" value="PNF27105.1"/>
    <property type="molecule type" value="Genomic_DNA"/>
</dbReference>
<feature type="compositionally biased region" description="Low complexity" evidence="1">
    <location>
        <begin position="394"/>
        <end position="423"/>
    </location>
</feature>
<protein>
    <submittedName>
        <fullName evidence="2">Uncharacterized protein</fullName>
    </submittedName>
</protein>
<feature type="non-terminal residue" evidence="2">
    <location>
        <position position="725"/>
    </location>
</feature>
<proteinExistence type="predicted"/>
<feature type="compositionally biased region" description="Polar residues" evidence="1">
    <location>
        <begin position="567"/>
        <end position="590"/>
    </location>
</feature>
<feature type="compositionally biased region" description="Polar residues" evidence="1">
    <location>
        <begin position="424"/>
        <end position="445"/>
    </location>
</feature>
<dbReference type="OrthoDB" id="21499at2759"/>
<reference evidence="2 3" key="1">
    <citation type="submission" date="2017-12" db="EMBL/GenBank/DDBJ databases">
        <title>Hemimetabolous genomes reveal molecular basis of termite eusociality.</title>
        <authorList>
            <person name="Harrison M.C."/>
            <person name="Jongepier E."/>
            <person name="Robertson H.M."/>
            <person name="Arning N."/>
            <person name="Bitard-Feildel T."/>
            <person name="Chao H."/>
            <person name="Childers C.P."/>
            <person name="Dinh H."/>
            <person name="Doddapaneni H."/>
            <person name="Dugan S."/>
            <person name="Gowin J."/>
            <person name="Greiner C."/>
            <person name="Han Y."/>
            <person name="Hu H."/>
            <person name="Hughes D.S.T."/>
            <person name="Huylmans A.-K."/>
            <person name="Kemena C."/>
            <person name="Kremer L.P.M."/>
            <person name="Lee S.L."/>
            <person name="Lopez-Ezquerra A."/>
            <person name="Mallet L."/>
            <person name="Monroy-Kuhn J.M."/>
            <person name="Moser A."/>
            <person name="Murali S.C."/>
            <person name="Muzny D.M."/>
            <person name="Otani S."/>
            <person name="Piulachs M.-D."/>
            <person name="Poelchau M."/>
            <person name="Qu J."/>
            <person name="Schaub F."/>
            <person name="Wada-Katsumata A."/>
            <person name="Worley K.C."/>
            <person name="Xie Q."/>
            <person name="Ylla G."/>
            <person name="Poulsen M."/>
            <person name="Gibbs R.A."/>
            <person name="Schal C."/>
            <person name="Richards S."/>
            <person name="Belles X."/>
            <person name="Korb J."/>
            <person name="Bornberg-Bauer E."/>
        </authorList>
    </citation>
    <scope>NUCLEOTIDE SEQUENCE [LARGE SCALE GENOMIC DNA]</scope>
    <source>
        <tissue evidence="2">Whole body</tissue>
    </source>
</reference>
<feature type="compositionally biased region" description="Polar residues" evidence="1">
    <location>
        <begin position="513"/>
        <end position="542"/>
    </location>
</feature>
<feature type="compositionally biased region" description="Polar residues" evidence="1">
    <location>
        <begin position="637"/>
        <end position="649"/>
    </location>
</feature>
<comment type="caution">
    <text evidence="2">The sequence shown here is derived from an EMBL/GenBank/DDBJ whole genome shotgun (WGS) entry which is preliminary data.</text>
</comment>
<name>A0A2J7QEV8_9NEOP</name>
<feature type="compositionally biased region" description="Low complexity" evidence="1">
    <location>
        <begin position="375"/>
        <end position="384"/>
    </location>
</feature>
<feature type="compositionally biased region" description="Polar residues" evidence="1">
    <location>
        <begin position="314"/>
        <end position="327"/>
    </location>
</feature>
<organism evidence="2 3">
    <name type="scientific">Cryptotermes secundus</name>
    <dbReference type="NCBI Taxonomy" id="105785"/>
    <lineage>
        <taxon>Eukaryota</taxon>
        <taxon>Metazoa</taxon>
        <taxon>Ecdysozoa</taxon>
        <taxon>Arthropoda</taxon>
        <taxon>Hexapoda</taxon>
        <taxon>Insecta</taxon>
        <taxon>Pterygota</taxon>
        <taxon>Neoptera</taxon>
        <taxon>Polyneoptera</taxon>
        <taxon>Dictyoptera</taxon>
        <taxon>Blattodea</taxon>
        <taxon>Blattoidea</taxon>
        <taxon>Termitoidae</taxon>
        <taxon>Kalotermitidae</taxon>
        <taxon>Cryptotermitinae</taxon>
        <taxon>Cryptotermes</taxon>
    </lineage>
</organism>
<dbReference type="AlphaFoldDB" id="A0A2J7QEV8"/>
<evidence type="ECO:0000313" key="2">
    <source>
        <dbReference type="EMBL" id="PNF27105.1"/>
    </source>
</evidence>
<sequence>MDPVGPWSAYAASYNRLAGATGGFQSGSAGGAGDFVTSHHHLAAATGNSGLGSHQPGGGVPSTTSQLLLQAAHTTASLAGQLGMSAAGPGTTASPFNPGGFLSPPPVGYDAVFSPLFHHANPKPAHYPSTLNVSQHRQALAQAQAAATKQSSVESELSSLRENYSTAHHQSLAATGSSFFEHQASSSSPSSSLAWSHQGNTQLPSPFGILPHETVVTSSPGPATSKSGTSAYENTFNAHFAAAQSLNHLNSQLTAAAEYNKSSGSYGDNPSKKASRAQSPLVTPVKPVASAASNVPASGTPFFHQASTSTSFAGSESLTSRGDCSSLSGNFSGSNKSQQQQQQQISSGSEFPSGSKSFGNSPSSSLHHQQSCIVSTASSTAASSKDYRIPQPPSRSASSSLFLNAASTSSRSSSQTAEKQSSRNQNFVPPTSKASAHHTIQTKAQTKIYPELASSSEHSRRSESTLESSQSSPISFAMMDATAHRQGLNYSGNAAAGGTCSSGSGSSSKMASNPQRSNTSSNLQQSQFQHVLNQQAAANSSYHARHYSGSVSTADSSEYHHGGRSKASGSTDSTYSERLLASNNSSSQNGPDCGVVVPRRPSPLQAHSQASPLGHVPSPAYPMYNSPMASMSSPSPLQQHSESAGNQCPSGGAPRHSNPPSQQQQQQVAPPSPLDVTVPRPSSQGGQVAYPSVITRALSGEGGNKSYGGEGRSFERSQQQQQQQQ</sequence>
<feature type="region of interest" description="Disordered" evidence="1">
    <location>
        <begin position="314"/>
        <end position="473"/>
    </location>
</feature>
<keyword evidence="3" id="KW-1185">Reference proteome</keyword>
<feature type="compositionally biased region" description="Gly residues" evidence="1">
    <location>
        <begin position="700"/>
        <end position="711"/>
    </location>
</feature>
<evidence type="ECO:0000256" key="1">
    <source>
        <dbReference type="SAM" id="MobiDB-lite"/>
    </source>
</evidence>
<feature type="compositionally biased region" description="Low complexity" evidence="1">
    <location>
        <begin position="622"/>
        <end position="636"/>
    </location>
</feature>
<feature type="compositionally biased region" description="Low complexity" evidence="1">
    <location>
        <begin position="654"/>
        <end position="669"/>
    </location>
</feature>
<accession>A0A2J7QEV8</accession>
<feature type="compositionally biased region" description="Low complexity" evidence="1">
    <location>
        <begin position="497"/>
        <end position="512"/>
    </location>
</feature>